<protein>
    <submittedName>
        <fullName evidence="1">Uncharacterized protein</fullName>
    </submittedName>
</protein>
<gene>
    <name evidence="1" type="ORF">PPSIR1_25736</name>
</gene>
<comment type="caution">
    <text evidence="1">The sequence shown here is derived from an EMBL/GenBank/DDBJ whole genome shotgun (WGS) entry which is preliminary data.</text>
</comment>
<keyword evidence="2" id="KW-1185">Reference proteome</keyword>
<organism evidence="1 2">
    <name type="scientific">Plesiocystis pacifica SIR-1</name>
    <dbReference type="NCBI Taxonomy" id="391625"/>
    <lineage>
        <taxon>Bacteria</taxon>
        <taxon>Pseudomonadati</taxon>
        <taxon>Myxococcota</taxon>
        <taxon>Polyangia</taxon>
        <taxon>Nannocystales</taxon>
        <taxon>Nannocystaceae</taxon>
        <taxon>Plesiocystis</taxon>
    </lineage>
</organism>
<evidence type="ECO:0000313" key="2">
    <source>
        <dbReference type="Proteomes" id="UP000005801"/>
    </source>
</evidence>
<dbReference type="AlphaFoldDB" id="A6FZG1"/>
<proteinExistence type="predicted"/>
<dbReference type="EMBL" id="ABCS01000006">
    <property type="protein sequence ID" value="EDM81045.1"/>
    <property type="molecule type" value="Genomic_DNA"/>
</dbReference>
<accession>A6FZG1</accession>
<evidence type="ECO:0000313" key="1">
    <source>
        <dbReference type="EMBL" id="EDM81045.1"/>
    </source>
</evidence>
<name>A6FZG1_9BACT</name>
<dbReference type="Proteomes" id="UP000005801">
    <property type="component" value="Unassembled WGS sequence"/>
</dbReference>
<reference evidence="1 2" key="1">
    <citation type="submission" date="2007-06" db="EMBL/GenBank/DDBJ databases">
        <authorList>
            <person name="Shimkets L."/>
            <person name="Ferriera S."/>
            <person name="Johnson J."/>
            <person name="Kravitz S."/>
            <person name="Beeson K."/>
            <person name="Sutton G."/>
            <person name="Rogers Y.-H."/>
            <person name="Friedman R."/>
            <person name="Frazier M."/>
            <person name="Venter J.C."/>
        </authorList>
    </citation>
    <scope>NUCLEOTIDE SEQUENCE [LARGE SCALE GENOMIC DNA]</scope>
    <source>
        <strain evidence="1 2">SIR-1</strain>
    </source>
</reference>
<sequence length="356" mass="38675">MSVLEDEVVELAWTNDARSVGRRARRNRISGDDPLGFAMAGVELSEGINLQVGGYRPLSHVETFAVGSAFRATRSNIAVALYAAHPELAKPLEQAAWAKNKLERGRLKRLGAEALGRVLIYNALLDVEWVDATIKAGKFEFDTHGEARTALAVSWLWQRTHDHHAWPTPTLPQLHAAANQLIAAQARAHSDQAPIMLAKARADLAWTELGARGRSEALSKLDQLGRHAGKSPRDRHQRLLANGGRLGAGLRLRDRNLTRDALSDSSRELGAKARGSRLLESRAAWSEAIGGSRLMGIRRAQMLERGGEASRFDAAMIYDHLGRGADKARAAATLGEAHSPKVSKLHLAKKIGALPG</sequence>
<dbReference type="RefSeq" id="WP_006969860.1">
    <property type="nucleotide sequence ID" value="NZ_ABCS01000006.1"/>
</dbReference>